<dbReference type="Pfam" id="PF01916">
    <property type="entry name" value="DS"/>
    <property type="match status" value="1"/>
</dbReference>
<evidence type="ECO:0000256" key="2">
    <source>
        <dbReference type="ARBA" id="ARBA00022679"/>
    </source>
</evidence>
<dbReference type="AlphaFoldDB" id="A0A0F9T255"/>
<gene>
    <name evidence="4" type="ORF">LCGC14_0402050</name>
</gene>
<evidence type="ECO:0000313" key="4">
    <source>
        <dbReference type="EMBL" id="KKN73309.1"/>
    </source>
</evidence>
<protein>
    <recommendedName>
        <fullName evidence="5">Deoxyhypusine synthase</fullName>
    </recommendedName>
</protein>
<proteinExistence type="inferred from homology"/>
<keyword evidence="2" id="KW-0808">Transferase</keyword>
<feature type="region of interest" description="Disordered" evidence="3">
    <location>
        <begin position="1"/>
        <end position="22"/>
    </location>
</feature>
<dbReference type="GO" id="GO:0034038">
    <property type="term" value="F:deoxyhypusine synthase activity"/>
    <property type="evidence" value="ECO:0007669"/>
    <property type="project" value="TreeGrafter"/>
</dbReference>
<dbReference type="InterPro" id="IPR029035">
    <property type="entry name" value="DHS-like_NAD/FAD-binding_dom"/>
</dbReference>
<evidence type="ECO:0008006" key="5">
    <source>
        <dbReference type="Google" id="ProtNLM"/>
    </source>
</evidence>
<organism evidence="4">
    <name type="scientific">marine sediment metagenome</name>
    <dbReference type="NCBI Taxonomy" id="412755"/>
    <lineage>
        <taxon>unclassified sequences</taxon>
        <taxon>metagenomes</taxon>
        <taxon>ecological metagenomes</taxon>
    </lineage>
</organism>
<reference evidence="4" key="1">
    <citation type="journal article" date="2015" name="Nature">
        <title>Complex archaea that bridge the gap between prokaryotes and eukaryotes.</title>
        <authorList>
            <person name="Spang A."/>
            <person name="Saw J.H."/>
            <person name="Jorgensen S.L."/>
            <person name="Zaremba-Niedzwiedzka K."/>
            <person name="Martijn J."/>
            <person name="Lind A.E."/>
            <person name="van Eijk R."/>
            <person name="Schleper C."/>
            <person name="Guy L."/>
            <person name="Ettema T.J."/>
        </authorList>
    </citation>
    <scope>NUCLEOTIDE SEQUENCE</scope>
</reference>
<dbReference type="GO" id="GO:0005737">
    <property type="term" value="C:cytoplasm"/>
    <property type="evidence" value="ECO:0007669"/>
    <property type="project" value="TreeGrafter"/>
</dbReference>
<dbReference type="SUPFAM" id="SSF52467">
    <property type="entry name" value="DHS-like NAD/FAD-binding domain"/>
    <property type="match status" value="1"/>
</dbReference>
<dbReference type="PANTHER" id="PTHR11703:SF2">
    <property type="entry name" value="DEOXYHYPUSINE SYNTHASE-LIKE PROTEIN"/>
    <property type="match status" value="1"/>
</dbReference>
<comment type="similarity">
    <text evidence="1">Belongs to the deoxyhypusine synthase family.</text>
</comment>
<evidence type="ECO:0000256" key="1">
    <source>
        <dbReference type="ARBA" id="ARBA00009892"/>
    </source>
</evidence>
<name>A0A0F9T255_9ZZZZ</name>
<evidence type="ECO:0000256" key="3">
    <source>
        <dbReference type="SAM" id="MobiDB-lite"/>
    </source>
</evidence>
<dbReference type="EMBL" id="LAZR01000346">
    <property type="protein sequence ID" value="KKN73309.1"/>
    <property type="molecule type" value="Genomic_DNA"/>
</dbReference>
<sequence>MAKRKKAAPKKTAAAYTCPPLSSQQARAKRQLLRRPVEQISIARDMKVADLVEAMAGMSIQARNIGQCAEVLRQMYEDKARPIVFLGLAGPLIAAGLRGVIRDLIVGGYVDVVVSTGAILYQDIYQARGYQHYRGTPAADDVQLHELKIDRIYDTYVDEEKFWETDTWCGWVADELGGGNTSSRAYLDFLGSKLDDPDSIVYQCHTLGVPMFCPAINDSSIGIGLTEHYHRHRDDPGSRMAIDSIRDNYELVQIVTKCTKSAAIYVAGGVPKNYINDSIVMAYIFNQERGHEYAIQVTTAVTQDGGLSGSTLGEAQSWGKIEAGAKFAMAWVEPSVSLPLLAGYAFNRFPAPARQRVTFTWDGDRLVSLA</sequence>
<accession>A0A0F9T255</accession>
<dbReference type="InterPro" id="IPR002773">
    <property type="entry name" value="Deoxyhypusine_synthase"/>
</dbReference>
<dbReference type="Gene3D" id="3.40.910.10">
    <property type="entry name" value="Deoxyhypusine synthase"/>
    <property type="match status" value="1"/>
</dbReference>
<comment type="caution">
    <text evidence="4">The sequence shown here is derived from an EMBL/GenBank/DDBJ whole genome shotgun (WGS) entry which is preliminary data.</text>
</comment>
<dbReference type="InterPro" id="IPR036982">
    <property type="entry name" value="Deoxyhypusine_synthase_sf"/>
</dbReference>
<dbReference type="PANTHER" id="PTHR11703">
    <property type="entry name" value="DEOXYHYPUSINE SYNTHASE"/>
    <property type="match status" value="1"/>
</dbReference>